<dbReference type="Pfam" id="PF01498">
    <property type="entry name" value="HTH_Tnp_Tc3_2"/>
    <property type="match status" value="1"/>
</dbReference>
<dbReference type="InterPro" id="IPR002492">
    <property type="entry name" value="Transposase_Tc1-like"/>
</dbReference>
<evidence type="ECO:0000313" key="3">
    <source>
        <dbReference type="EMBL" id="KAF4414769.1"/>
    </source>
</evidence>
<proteinExistence type="predicted"/>
<accession>A0A8H4JAS1</accession>
<feature type="coiled-coil region" evidence="1">
    <location>
        <begin position="225"/>
        <end position="252"/>
    </location>
</feature>
<organism evidence="3 4">
    <name type="scientific">Fusarium acutatum</name>
    <dbReference type="NCBI Taxonomy" id="78861"/>
    <lineage>
        <taxon>Eukaryota</taxon>
        <taxon>Fungi</taxon>
        <taxon>Dikarya</taxon>
        <taxon>Ascomycota</taxon>
        <taxon>Pezizomycotina</taxon>
        <taxon>Sordariomycetes</taxon>
        <taxon>Hypocreomycetidae</taxon>
        <taxon>Hypocreales</taxon>
        <taxon>Nectriaceae</taxon>
        <taxon>Fusarium</taxon>
        <taxon>Fusarium fujikuroi species complex</taxon>
    </lineage>
</organism>
<dbReference type="SUPFAM" id="SSF46689">
    <property type="entry name" value="Homeodomain-like"/>
    <property type="match status" value="1"/>
</dbReference>
<comment type="caution">
    <text evidence="3">The sequence shown here is derived from an EMBL/GenBank/DDBJ whole genome shotgun (WGS) entry which is preliminary data.</text>
</comment>
<gene>
    <name evidence="3" type="ORF">FACUT_13982</name>
</gene>
<dbReference type="Gene3D" id="3.30.420.10">
    <property type="entry name" value="Ribonuclease H-like superfamily/Ribonuclease H"/>
    <property type="match status" value="1"/>
</dbReference>
<evidence type="ECO:0000313" key="4">
    <source>
        <dbReference type="Proteomes" id="UP000536711"/>
    </source>
</evidence>
<dbReference type="GO" id="GO:0015074">
    <property type="term" value="P:DNA integration"/>
    <property type="evidence" value="ECO:0007669"/>
    <property type="project" value="InterPro"/>
</dbReference>
<dbReference type="Proteomes" id="UP000536711">
    <property type="component" value="Unassembled WGS sequence"/>
</dbReference>
<dbReference type="InterPro" id="IPR036397">
    <property type="entry name" value="RNaseH_sf"/>
</dbReference>
<feature type="domain" description="Transposase Tc1-like" evidence="2">
    <location>
        <begin position="85"/>
        <end position="156"/>
    </location>
</feature>
<dbReference type="AlphaFoldDB" id="A0A8H4JAS1"/>
<evidence type="ECO:0000259" key="2">
    <source>
        <dbReference type="Pfam" id="PF01498"/>
    </source>
</evidence>
<dbReference type="EMBL" id="JAADJF010000721">
    <property type="protein sequence ID" value="KAF4414769.1"/>
    <property type="molecule type" value="Genomic_DNA"/>
</dbReference>
<dbReference type="GO" id="GO:0006313">
    <property type="term" value="P:DNA transposition"/>
    <property type="evidence" value="ECO:0007669"/>
    <property type="project" value="InterPro"/>
</dbReference>
<dbReference type="InterPro" id="IPR009057">
    <property type="entry name" value="Homeodomain-like_sf"/>
</dbReference>
<evidence type="ECO:0000256" key="1">
    <source>
        <dbReference type="SAM" id="Coils"/>
    </source>
</evidence>
<protein>
    <recommendedName>
        <fullName evidence="2">Transposase Tc1-like domain-containing protein</fullName>
    </recommendedName>
</protein>
<keyword evidence="4" id="KW-1185">Reference proteome</keyword>
<name>A0A8H4JAS1_9HYPO</name>
<keyword evidence="1" id="KW-0175">Coiled coil</keyword>
<reference evidence="3 4" key="1">
    <citation type="submission" date="2020-01" db="EMBL/GenBank/DDBJ databases">
        <title>Identification and distribution of gene clusters putatively required for synthesis of sphingolipid metabolism inhibitors in phylogenetically diverse species of the filamentous fungus Fusarium.</title>
        <authorList>
            <person name="Kim H.-S."/>
            <person name="Busman M."/>
            <person name="Brown D.W."/>
            <person name="Divon H."/>
            <person name="Uhlig S."/>
            <person name="Proctor R.H."/>
        </authorList>
    </citation>
    <scope>NUCLEOTIDE SEQUENCE [LARGE SCALE GENOMIC DNA]</scope>
    <source>
        <strain evidence="3 4">NRRL 13308</strain>
    </source>
</reference>
<dbReference type="OrthoDB" id="5415741at2759"/>
<sequence>MPTNDIATRALVVTLKAPAGGGKTSREIESITGIPRRTVDSIYAKAIKRGFEPNERPLRILNSLVEDGQRSGRPSKCTEENRDLIIAKVSTDRFGREKTAADIAGELSSQGIEISKSTVKKILKAAGYKKTKPTRKPGLTAAMRKERLNWCIAHRDWTLEDWKAVIWSDETSVILLHRRGGYRIWRKSDERFVRSCIRERWKGSTEFMFWGSFTYDKKGPFHCWSAETLAEKKEATAALEAMNEELEPIMKERWELENGMRRLKLRNIPGRQPVWKWKKETGKLTRGSKGGIDWWRYRQSGAFFGVQIRLI</sequence>
<dbReference type="GO" id="GO:0003677">
    <property type="term" value="F:DNA binding"/>
    <property type="evidence" value="ECO:0007669"/>
    <property type="project" value="InterPro"/>
</dbReference>